<gene>
    <name evidence="2" type="ORF">EJ08DRAFT_662026</name>
</gene>
<evidence type="ECO:0000313" key="3">
    <source>
        <dbReference type="Proteomes" id="UP000800235"/>
    </source>
</evidence>
<dbReference type="EMBL" id="MU007050">
    <property type="protein sequence ID" value="KAF2429065.1"/>
    <property type="molecule type" value="Genomic_DNA"/>
</dbReference>
<feature type="compositionally biased region" description="Polar residues" evidence="1">
    <location>
        <begin position="237"/>
        <end position="274"/>
    </location>
</feature>
<feature type="region of interest" description="Disordered" evidence="1">
    <location>
        <begin position="309"/>
        <end position="354"/>
    </location>
</feature>
<comment type="caution">
    <text evidence="2">The sequence shown here is derived from an EMBL/GenBank/DDBJ whole genome shotgun (WGS) entry which is preliminary data.</text>
</comment>
<sequence>MAAFHNDFYEAELPRSCYEAELFEAQVRLKVGVTMRRDHTEAEIRNTPALQAIDSQNRDIVAEIADIIATFCPYQDIYNTFHDFCKACRSEVRRSRKADQPQRNIQTESILKAQINPPFQTAAPSRIVKSQRWHEAPQLKAELIARHDATVHRRQQEAHQLEEGLENFYDAAIHRQRQALAAMVHQDQQTLAARQSRSTPNTASPHGSASINAGKDTTTTPRRREVTHAPSLIWPTATRTNATHLVKSSQGEPNCKVSSNMSRNQRNTSLGVSNERSKCRPGEGRPVNGKTFPTEGQDIEVCREDNEYTPCVRSKGPTRHRSGGDGESGSSSHNGQYMSYEERTSPAPSNPRTRLMDALTESDMIQEALAASLESQKQAGGHLERGALSERNHDLEARLMKADAEIARLKQANRSSRKGEDRAHTVQIEEVEDEDSLPAEESQHSESAHTIPAAIGSEGTNTRAQETGIGSQTSTQGEINWQPQKENNQSNSVDSVTGIFPTPTMESSRSSWSDLNEAISSSGQTVSTCSSCGGSTVLISHGRKEVSGPSSSSNVTRRQFVEDPLPVVVLTESEVFVDGRAAEK</sequence>
<dbReference type="Proteomes" id="UP000800235">
    <property type="component" value="Unassembled WGS sequence"/>
</dbReference>
<feature type="region of interest" description="Disordered" evidence="1">
    <location>
        <begin position="410"/>
        <end position="516"/>
    </location>
</feature>
<name>A0A9P4TX05_9PEZI</name>
<feature type="region of interest" description="Disordered" evidence="1">
    <location>
        <begin position="185"/>
        <end position="296"/>
    </location>
</feature>
<proteinExistence type="predicted"/>
<accession>A0A9P4TX05</accession>
<feature type="compositionally biased region" description="Acidic residues" evidence="1">
    <location>
        <begin position="429"/>
        <end position="438"/>
    </location>
</feature>
<reference evidence="2" key="1">
    <citation type="journal article" date="2020" name="Stud. Mycol.">
        <title>101 Dothideomycetes genomes: a test case for predicting lifestyles and emergence of pathogens.</title>
        <authorList>
            <person name="Haridas S."/>
            <person name="Albert R."/>
            <person name="Binder M."/>
            <person name="Bloem J."/>
            <person name="Labutti K."/>
            <person name="Salamov A."/>
            <person name="Andreopoulos B."/>
            <person name="Baker S."/>
            <person name="Barry K."/>
            <person name="Bills G."/>
            <person name="Bluhm B."/>
            <person name="Cannon C."/>
            <person name="Castanera R."/>
            <person name="Culley D."/>
            <person name="Daum C."/>
            <person name="Ezra D."/>
            <person name="Gonzalez J."/>
            <person name="Henrissat B."/>
            <person name="Kuo A."/>
            <person name="Liang C."/>
            <person name="Lipzen A."/>
            <person name="Lutzoni F."/>
            <person name="Magnuson J."/>
            <person name="Mondo S."/>
            <person name="Nolan M."/>
            <person name="Ohm R."/>
            <person name="Pangilinan J."/>
            <person name="Park H.-J."/>
            <person name="Ramirez L."/>
            <person name="Alfaro M."/>
            <person name="Sun H."/>
            <person name="Tritt A."/>
            <person name="Yoshinaga Y."/>
            <person name="Zwiers L.-H."/>
            <person name="Turgeon B."/>
            <person name="Goodwin S."/>
            <person name="Spatafora J."/>
            <person name="Crous P."/>
            <person name="Grigoriev I."/>
        </authorList>
    </citation>
    <scope>NUCLEOTIDE SEQUENCE</scope>
    <source>
        <strain evidence="2">CBS 130266</strain>
    </source>
</reference>
<organism evidence="2 3">
    <name type="scientific">Tothia fuscella</name>
    <dbReference type="NCBI Taxonomy" id="1048955"/>
    <lineage>
        <taxon>Eukaryota</taxon>
        <taxon>Fungi</taxon>
        <taxon>Dikarya</taxon>
        <taxon>Ascomycota</taxon>
        <taxon>Pezizomycotina</taxon>
        <taxon>Dothideomycetes</taxon>
        <taxon>Pleosporomycetidae</taxon>
        <taxon>Venturiales</taxon>
        <taxon>Cylindrosympodiaceae</taxon>
        <taxon>Tothia</taxon>
    </lineage>
</organism>
<keyword evidence="3" id="KW-1185">Reference proteome</keyword>
<protein>
    <submittedName>
        <fullName evidence="2">Uncharacterized protein</fullName>
    </submittedName>
</protein>
<feature type="compositionally biased region" description="Polar residues" evidence="1">
    <location>
        <begin position="504"/>
        <end position="514"/>
    </location>
</feature>
<evidence type="ECO:0000313" key="2">
    <source>
        <dbReference type="EMBL" id="KAF2429065.1"/>
    </source>
</evidence>
<dbReference type="AlphaFoldDB" id="A0A9P4TX05"/>
<evidence type="ECO:0000256" key="1">
    <source>
        <dbReference type="SAM" id="MobiDB-lite"/>
    </source>
</evidence>
<feature type="compositionally biased region" description="Polar residues" evidence="1">
    <location>
        <begin position="186"/>
        <end position="220"/>
    </location>
</feature>
<feature type="compositionally biased region" description="Polar residues" evidence="1">
    <location>
        <begin position="458"/>
        <end position="495"/>
    </location>
</feature>